<feature type="active site" evidence="9">
    <location>
        <position position="15"/>
    </location>
</feature>
<keyword evidence="6 9" id="KW-0418">Kinase</keyword>
<feature type="domain" description="GHMP kinase C-terminal" evidence="11">
    <location>
        <begin position="239"/>
        <end position="292"/>
    </location>
</feature>
<evidence type="ECO:0000256" key="7">
    <source>
        <dbReference type="ARBA" id="ARBA00022840"/>
    </source>
</evidence>
<dbReference type="PANTHER" id="PTHR43527:SF2">
    <property type="entry name" value="4-DIPHOSPHOCYTIDYL-2-C-METHYL-D-ERYTHRITOL KINASE, CHLOROPLASTIC"/>
    <property type="match status" value="1"/>
</dbReference>
<accession>A0A7C3IIP8</accession>
<dbReference type="PANTHER" id="PTHR43527">
    <property type="entry name" value="4-DIPHOSPHOCYTIDYL-2-C-METHYL-D-ERYTHRITOL KINASE, CHLOROPLASTIC"/>
    <property type="match status" value="1"/>
</dbReference>
<feature type="binding site" evidence="9">
    <location>
        <begin position="104"/>
        <end position="114"/>
    </location>
    <ligand>
        <name>ATP</name>
        <dbReference type="ChEBI" id="CHEBI:30616"/>
    </ligand>
</feature>
<dbReference type="InterPro" id="IPR036554">
    <property type="entry name" value="GHMP_kinase_C_sf"/>
</dbReference>
<evidence type="ECO:0000259" key="10">
    <source>
        <dbReference type="Pfam" id="PF00288"/>
    </source>
</evidence>
<gene>
    <name evidence="9 12" type="primary">ispE</name>
    <name evidence="12" type="ORF">ENS59_04550</name>
</gene>
<reference evidence="12" key="1">
    <citation type="journal article" date="2020" name="mSystems">
        <title>Genome- and Community-Level Interaction Insights into Carbon Utilization and Element Cycling Functions of Hydrothermarchaeota in Hydrothermal Sediment.</title>
        <authorList>
            <person name="Zhou Z."/>
            <person name="Liu Y."/>
            <person name="Xu W."/>
            <person name="Pan J."/>
            <person name="Luo Z.H."/>
            <person name="Li M."/>
        </authorList>
    </citation>
    <scope>NUCLEOTIDE SEQUENCE [LARGE SCALE GENOMIC DNA]</scope>
    <source>
        <strain evidence="12">SpSt-503</strain>
    </source>
</reference>
<dbReference type="Pfam" id="PF00288">
    <property type="entry name" value="GHMP_kinases_N"/>
    <property type="match status" value="1"/>
</dbReference>
<protein>
    <recommendedName>
        <fullName evidence="3 9">4-diphosphocytidyl-2-C-methyl-D-erythritol kinase</fullName>
        <shortName evidence="9">CMK</shortName>
        <ecNumber evidence="2 9">2.7.1.148</ecNumber>
    </recommendedName>
    <alternativeName>
        <fullName evidence="8 9">4-(cytidine-5'-diphospho)-2-C-methyl-D-erythritol kinase</fullName>
    </alternativeName>
</protein>
<organism evidence="12">
    <name type="scientific">Gracilinema caldarium</name>
    <dbReference type="NCBI Taxonomy" id="215591"/>
    <lineage>
        <taxon>Bacteria</taxon>
        <taxon>Pseudomonadati</taxon>
        <taxon>Spirochaetota</taxon>
        <taxon>Spirochaetia</taxon>
        <taxon>Spirochaetales</taxon>
        <taxon>Breznakiellaceae</taxon>
        <taxon>Gracilinema</taxon>
    </lineage>
</organism>
<dbReference type="AlphaFoldDB" id="A0A7C3IIP8"/>
<evidence type="ECO:0000256" key="6">
    <source>
        <dbReference type="ARBA" id="ARBA00022777"/>
    </source>
</evidence>
<dbReference type="GO" id="GO:0019288">
    <property type="term" value="P:isopentenyl diphosphate biosynthetic process, methylerythritol 4-phosphate pathway"/>
    <property type="evidence" value="ECO:0007669"/>
    <property type="project" value="UniProtKB-UniRule"/>
</dbReference>
<dbReference type="InterPro" id="IPR014721">
    <property type="entry name" value="Ribsml_uS5_D2-typ_fold_subgr"/>
</dbReference>
<dbReference type="GO" id="GO:0050515">
    <property type="term" value="F:4-(cytidine 5'-diphospho)-2-C-methyl-D-erythritol kinase activity"/>
    <property type="evidence" value="ECO:0007669"/>
    <property type="project" value="UniProtKB-UniRule"/>
</dbReference>
<dbReference type="EMBL" id="DSVL01000139">
    <property type="protein sequence ID" value="HFH28767.1"/>
    <property type="molecule type" value="Genomic_DNA"/>
</dbReference>
<feature type="active site" evidence="9">
    <location>
        <position position="146"/>
    </location>
</feature>
<keyword evidence="9" id="KW-0414">Isoprene biosynthesis</keyword>
<dbReference type="UniPathway" id="UPA00056">
    <property type="reaction ID" value="UER00094"/>
</dbReference>
<proteinExistence type="inferred from homology"/>
<dbReference type="HAMAP" id="MF_00061">
    <property type="entry name" value="IspE"/>
    <property type="match status" value="1"/>
</dbReference>
<keyword evidence="4 9" id="KW-0808">Transferase</keyword>
<evidence type="ECO:0000256" key="1">
    <source>
        <dbReference type="ARBA" id="ARBA00009684"/>
    </source>
</evidence>
<dbReference type="Gene3D" id="3.30.230.10">
    <property type="match status" value="1"/>
</dbReference>
<dbReference type="GO" id="GO:0005524">
    <property type="term" value="F:ATP binding"/>
    <property type="evidence" value="ECO:0007669"/>
    <property type="project" value="UniProtKB-UniRule"/>
</dbReference>
<evidence type="ECO:0000259" key="11">
    <source>
        <dbReference type="Pfam" id="PF08544"/>
    </source>
</evidence>
<dbReference type="InterPro" id="IPR004424">
    <property type="entry name" value="IspE"/>
</dbReference>
<keyword evidence="5 9" id="KW-0547">Nucleotide-binding</keyword>
<dbReference type="SUPFAM" id="SSF54211">
    <property type="entry name" value="Ribosomal protein S5 domain 2-like"/>
    <property type="match status" value="1"/>
</dbReference>
<comment type="pathway">
    <text evidence="9">Isoprenoid biosynthesis; isopentenyl diphosphate biosynthesis via DXP pathway; isopentenyl diphosphate from 1-deoxy-D-xylulose 5-phosphate: step 3/6.</text>
</comment>
<comment type="similarity">
    <text evidence="1 9">Belongs to the GHMP kinase family. IspE subfamily.</text>
</comment>
<evidence type="ECO:0000256" key="2">
    <source>
        <dbReference type="ARBA" id="ARBA00012052"/>
    </source>
</evidence>
<dbReference type="Pfam" id="PF08544">
    <property type="entry name" value="GHMP_kinases_C"/>
    <property type="match status" value="1"/>
</dbReference>
<evidence type="ECO:0000313" key="12">
    <source>
        <dbReference type="EMBL" id="HFH28767.1"/>
    </source>
</evidence>
<comment type="catalytic activity">
    <reaction evidence="9">
        <text>4-CDP-2-C-methyl-D-erythritol + ATP = 4-CDP-2-C-methyl-D-erythritol 2-phosphate + ADP + H(+)</text>
        <dbReference type="Rhea" id="RHEA:18437"/>
        <dbReference type="ChEBI" id="CHEBI:15378"/>
        <dbReference type="ChEBI" id="CHEBI:30616"/>
        <dbReference type="ChEBI" id="CHEBI:57823"/>
        <dbReference type="ChEBI" id="CHEBI:57919"/>
        <dbReference type="ChEBI" id="CHEBI:456216"/>
        <dbReference type="EC" id="2.7.1.148"/>
    </reaction>
</comment>
<evidence type="ECO:0000256" key="4">
    <source>
        <dbReference type="ARBA" id="ARBA00022679"/>
    </source>
</evidence>
<comment type="function">
    <text evidence="9">Catalyzes the phosphorylation of the position 2 hydroxy group of 4-diphosphocytidyl-2C-methyl-D-erythritol.</text>
</comment>
<dbReference type="InterPro" id="IPR020568">
    <property type="entry name" value="Ribosomal_Su5_D2-typ_SF"/>
</dbReference>
<dbReference type="PIRSF" id="PIRSF010376">
    <property type="entry name" value="IspE"/>
    <property type="match status" value="1"/>
</dbReference>
<dbReference type="GO" id="GO:0016114">
    <property type="term" value="P:terpenoid biosynthetic process"/>
    <property type="evidence" value="ECO:0007669"/>
    <property type="project" value="UniProtKB-UniRule"/>
</dbReference>
<keyword evidence="7 9" id="KW-0067">ATP-binding</keyword>
<comment type="caution">
    <text evidence="12">The sequence shown here is derived from an EMBL/GenBank/DDBJ whole genome shotgun (WGS) entry which is preliminary data.</text>
</comment>
<evidence type="ECO:0000256" key="5">
    <source>
        <dbReference type="ARBA" id="ARBA00022741"/>
    </source>
</evidence>
<evidence type="ECO:0000256" key="3">
    <source>
        <dbReference type="ARBA" id="ARBA00017473"/>
    </source>
</evidence>
<dbReference type="Gene3D" id="3.30.70.890">
    <property type="entry name" value="GHMP kinase, C-terminal domain"/>
    <property type="match status" value="1"/>
</dbReference>
<sequence length="310" mass="33941">MPIMGDGIRVAAPCKINLHLGVFDRRSDGYHPIESIFQMLDFGDVLWIDSLKKRSGIEVHVEGPVPMGSFVPPEQNIVYKAVRLFQMERGDERGWHVRLEKAIPLGAGLGGGSADAAAVLLALNQVAGKPFSDADLEHLSARLGSDVPFFIKGGTAYVTGRGEQISTVSAETPWAVLLVNPGLHSSTPEAFALLDTVRSDTQNSAKPPLGKERLVQILQSHPKNWTFYNDFLEVFLQRGSPEVQRTYQAILSELKDLGAEFVNLSGSGSTCFGVFSDLARAKKALEVLKTHWSFVELCFPLARRPNTVVE</sequence>
<evidence type="ECO:0000256" key="9">
    <source>
        <dbReference type="HAMAP-Rule" id="MF_00061"/>
    </source>
</evidence>
<evidence type="ECO:0000256" key="8">
    <source>
        <dbReference type="ARBA" id="ARBA00032554"/>
    </source>
</evidence>
<dbReference type="NCBIfam" id="TIGR00154">
    <property type="entry name" value="ispE"/>
    <property type="match status" value="1"/>
</dbReference>
<dbReference type="SUPFAM" id="SSF55060">
    <property type="entry name" value="GHMP Kinase, C-terminal domain"/>
    <property type="match status" value="1"/>
</dbReference>
<name>A0A7C3IIP8_9SPIR</name>
<dbReference type="EC" id="2.7.1.148" evidence="2 9"/>
<dbReference type="InterPro" id="IPR006204">
    <property type="entry name" value="GHMP_kinase_N_dom"/>
</dbReference>
<dbReference type="InterPro" id="IPR013750">
    <property type="entry name" value="GHMP_kinase_C_dom"/>
</dbReference>
<feature type="domain" description="GHMP kinase N-terminal" evidence="10">
    <location>
        <begin position="76"/>
        <end position="154"/>
    </location>
</feature>